<proteinExistence type="predicted"/>
<evidence type="ECO:0000313" key="1">
    <source>
        <dbReference type="EMBL" id="VDM81668.1"/>
    </source>
</evidence>
<gene>
    <name evidence="1" type="ORF">SVUK_LOCUS16666</name>
</gene>
<dbReference type="Proteomes" id="UP000270094">
    <property type="component" value="Unassembled WGS sequence"/>
</dbReference>
<keyword evidence="2" id="KW-1185">Reference proteome</keyword>
<name>A0A3P7LR34_STRVU</name>
<sequence>MLKFGHVRCTCDGMTKRIAEGWNRRPKPMSHVDQSPVSEFGDPQDVLGEMADISAIASKRTFETESVRYGTSNGNVDCGTEGGGGTAAVETDEKIIVWGRNIRSTHTVERVSVCREMTKDTANTVIQRWKCW</sequence>
<organism evidence="1 2">
    <name type="scientific">Strongylus vulgaris</name>
    <name type="common">Blood worm</name>
    <dbReference type="NCBI Taxonomy" id="40348"/>
    <lineage>
        <taxon>Eukaryota</taxon>
        <taxon>Metazoa</taxon>
        <taxon>Ecdysozoa</taxon>
        <taxon>Nematoda</taxon>
        <taxon>Chromadorea</taxon>
        <taxon>Rhabditida</taxon>
        <taxon>Rhabditina</taxon>
        <taxon>Rhabditomorpha</taxon>
        <taxon>Strongyloidea</taxon>
        <taxon>Strongylidae</taxon>
        <taxon>Strongylus</taxon>
    </lineage>
</organism>
<protein>
    <submittedName>
        <fullName evidence="1">Uncharacterized protein</fullName>
    </submittedName>
</protein>
<accession>A0A3P7LR34</accession>
<evidence type="ECO:0000313" key="2">
    <source>
        <dbReference type="Proteomes" id="UP000270094"/>
    </source>
</evidence>
<dbReference type="EMBL" id="UYYB01113990">
    <property type="protein sequence ID" value="VDM81668.1"/>
    <property type="molecule type" value="Genomic_DNA"/>
</dbReference>
<reference evidence="1 2" key="1">
    <citation type="submission" date="2018-11" db="EMBL/GenBank/DDBJ databases">
        <authorList>
            <consortium name="Pathogen Informatics"/>
        </authorList>
    </citation>
    <scope>NUCLEOTIDE SEQUENCE [LARGE SCALE GENOMIC DNA]</scope>
</reference>
<dbReference type="AlphaFoldDB" id="A0A3P7LR34"/>